<protein>
    <recommendedName>
        <fullName evidence="3">DinB family protein</fullName>
    </recommendedName>
</protein>
<dbReference type="RefSeq" id="WP_043502899.1">
    <property type="nucleotide sequence ID" value="NZ_CP009438.1"/>
</dbReference>
<gene>
    <name evidence="1" type="ORF">SGLAU_18735</name>
</gene>
<dbReference type="AlphaFoldDB" id="A0A089X710"/>
<dbReference type="InterPro" id="IPR007061">
    <property type="entry name" value="MST-like"/>
</dbReference>
<proteinExistence type="predicted"/>
<dbReference type="Gene3D" id="1.20.120.450">
    <property type="entry name" value="dinb family like domain"/>
    <property type="match status" value="1"/>
</dbReference>
<accession>A0A089X710</accession>
<dbReference type="eggNOG" id="COG2318">
    <property type="taxonomic scope" value="Bacteria"/>
</dbReference>
<dbReference type="STRING" id="1907.SGLAU_18735"/>
<dbReference type="EMBL" id="CP009438">
    <property type="protein sequence ID" value="AIR99707.1"/>
    <property type="molecule type" value="Genomic_DNA"/>
</dbReference>
<dbReference type="KEGG" id="sgu:SGLAU_18735"/>
<dbReference type="SUPFAM" id="SSF109854">
    <property type="entry name" value="DinB/YfiT-like putative metalloenzymes"/>
    <property type="match status" value="1"/>
</dbReference>
<reference evidence="2" key="1">
    <citation type="journal article" date="2015" name="J. Biotechnol.">
        <title>Complete genome sequence of the actinobacterium Streptomyces glaucescens GLA.O (DSM 40922) consisting of a linear chromosome and one linear plasmid.</title>
        <authorList>
            <person name="Ortseifen V."/>
            <person name="Winkler A."/>
            <person name="Albersmeier A."/>
            <person name="Wendler S."/>
            <person name="Puhler A."/>
            <person name="Kalinowski J."/>
            <person name="Ruckert C."/>
        </authorList>
    </citation>
    <scope>NUCLEOTIDE SEQUENCE [LARGE SCALE GENOMIC DNA]</scope>
    <source>
        <strain evidence="2">DSM 40922 / GLA O</strain>
    </source>
</reference>
<dbReference type="Pfam" id="PF04978">
    <property type="entry name" value="MST"/>
    <property type="match status" value="1"/>
</dbReference>
<dbReference type="HOGENOM" id="CLU_097062_1_0_11"/>
<dbReference type="OrthoDB" id="4548523at2"/>
<dbReference type="Proteomes" id="UP000029482">
    <property type="component" value="Chromosome"/>
</dbReference>
<sequence length="183" mass="20147">MVTHVRAEAHGDERGALLAFLAEQRGGIRRAVLGLTDEQASSHPSASELSLAGLVKHVAEVEQFWIALAQGEPPAVQRDRSNWHECFQLVDGETLADQLAYWEKVAAETEAFIRAVPSLDDTFDLPDQPWFPKEAVSMRWLCLHLIRETARHAGHADIIRESLDGKTAFELVALAEQADAAGS</sequence>
<evidence type="ECO:0000313" key="1">
    <source>
        <dbReference type="EMBL" id="AIR99707.1"/>
    </source>
</evidence>
<evidence type="ECO:0008006" key="3">
    <source>
        <dbReference type="Google" id="ProtNLM"/>
    </source>
</evidence>
<keyword evidence="2" id="KW-1185">Reference proteome</keyword>
<name>A0A089X710_STRGA</name>
<dbReference type="InterPro" id="IPR034660">
    <property type="entry name" value="DinB/YfiT-like"/>
</dbReference>
<evidence type="ECO:0000313" key="2">
    <source>
        <dbReference type="Proteomes" id="UP000029482"/>
    </source>
</evidence>
<organism evidence="1 2">
    <name type="scientific">Streptomyces glaucescens</name>
    <dbReference type="NCBI Taxonomy" id="1907"/>
    <lineage>
        <taxon>Bacteria</taxon>
        <taxon>Bacillati</taxon>
        <taxon>Actinomycetota</taxon>
        <taxon>Actinomycetes</taxon>
        <taxon>Kitasatosporales</taxon>
        <taxon>Streptomycetaceae</taxon>
        <taxon>Streptomyces</taxon>
    </lineage>
</organism>